<dbReference type="PROSITE" id="PS50156">
    <property type="entry name" value="SSD"/>
    <property type="match status" value="1"/>
</dbReference>
<sequence>MHPAMDRLVKTCFRAVSYYPEYAVLIYFMVSFLTTGISLHFGMSIVSTDPQEGFETRGTQMSKERALLQLLDEKSKTRISTRTKRESGDGSGGLDYNDYGNQPIGISDITSGCEQYYALGRFFPTNLVDLMAKAIFEVDSFDILFTLETLKKLCKLDGFIRDVNGRFGKKTELPFTFNLPHYTLCMNSSYTKNCEDLRQPDIDKFKKQVIECENNDDKTSICQSNLGLQLRNYILEKDISIHKSPIYIAAILNIPISSGYDLEYYSHIYSTLSEEYKGGAVTLKGLELNIKTQFFQRDLLFDCILATIAVIVVFLGVLLHTWNAILTVTSFVGMVLSIGIGFCVYFLIFQINFFPFLNLLVFVISIVIGVDDLFLLLTHYRHYKRFFDKKEAMFCALEHCGKGMFVTSVTTAAAFISNVQSDILILRCFGIFASLTIMTNYLFAVTGLPALILLTDRKNCASYKLLSLFYRLLPFKKIKLFFIYRFPQFVFDVKNQIVMVGVLSFVMSILITLHYPGVQLPQNNPMQLLRPHHPFEWYSEHSNSMFNFTYQGNRKMNMYFVWGLEPAIDVPLMDPRKFGDLRIDKTFKIQTSNDVQSFKQTLKYLKTKLHQPKNSFDLPLWIEEFKDFVDEQKEPFHFEEFIKKFVNYIPTFKFPDDFTMTVKDGPLFDMDDNFIGYFLIIPTYHDLGFDYKNINQFMITLDQVKTALQNSNHSYNQPVISPISFVSKMADLMDIMLPNTLISVLISVLISMIVIFLTTWDFDLSILSIMTITITVMQIIAIIILLGWKINVVEAVIIVITIGLSFDYTLHLAVCFKSTPKYLCLLERVVKSMETIFSPICLSALTSAMAGLVLFWSRTQPFFEIGVFMFTMASISFLGAISFFVALIFCWPFYTKRSV</sequence>
<feature type="transmembrane region" description="Helical" evidence="7">
    <location>
        <begin position="737"/>
        <end position="760"/>
    </location>
</feature>
<dbReference type="PANTHER" id="PTHR45951:SF3">
    <property type="entry name" value="PROTEIN DISPATCHED"/>
    <property type="match status" value="1"/>
</dbReference>
<name>A0A1I7RS05_BURXY</name>
<keyword evidence="5" id="KW-0325">Glycoprotein</keyword>
<dbReference type="Gene3D" id="1.20.1640.10">
    <property type="entry name" value="Multidrug efflux transporter AcrB transmembrane domain"/>
    <property type="match status" value="2"/>
</dbReference>
<feature type="transmembrane region" description="Helical" evidence="7">
    <location>
        <begin position="795"/>
        <end position="816"/>
    </location>
</feature>
<evidence type="ECO:0000256" key="7">
    <source>
        <dbReference type="SAM" id="Phobius"/>
    </source>
</evidence>
<feature type="transmembrane region" description="Helical" evidence="7">
    <location>
        <begin position="766"/>
        <end position="788"/>
    </location>
</feature>
<comment type="subcellular location">
    <subcellularLocation>
        <location evidence="1">Membrane</location>
        <topology evidence="1">Multi-pass membrane protein</topology>
    </subcellularLocation>
</comment>
<dbReference type="InterPro" id="IPR003392">
    <property type="entry name" value="PTHD_SSD"/>
</dbReference>
<dbReference type="InterPro" id="IPR052081">
    <property type="entry name" value="Dispatched_Hh_regulator"/>
</dbReference>
<keyword evidence="3 7" id="KW-1133">Transmembrane helix</keyword>
<dbReference type="AlphaFoldDB" id="A0A1I7RS05"/>
<feature type="transmembrane region" description="Helical" evidence="7">
    <location>
        <begin position="868"/>
        <end position="894"/>
    </location>
</feature>
<comment type="similarity">
    <text evidence="6">Belongs to the dispatched family.</text>
</comment>
<dbReference type="EMBL" id="CAJFCV020000005">
    <property type="protein sequence ID" value="CAG9123343.1"/>
    <property type="molecule type" value="Genomic_DNA"/>
</dbReference>
<protein>
    <submittedName>
        <fullName evidence="9">(pine wood nematode) hypothetical protein</fullName>
    </submittedName>
    <submittedName>
        <fullName evidence="12">SSD domain-containing protein</fullName>
    </submittedName>
</protein>
<feature type="transmembrane region" description="Helical" evidence="7">
    <location>
        <begin position="496"/>
        <end position="518"/>
    </location>
</feature>
<dbReference type="EMBL" id="CAJFDI010000005">
    <property type="protein sequence ID" value="CAD5231837.1"/>
    <property type="molecule type" value="Genomic_DNA"/>
</dbReference>
<dbReference type="Proteomes" id="UP000095284">
    <property type="component" value="Unplaced"/>
</dbReference>
<dbReference type="Proteomes" id="UP000582659">
    <property type="component" value="Unassembled WGS sequence"/>
</dbReference>
<evidence type="ECO:0000313" key="11">
    <source>
        <dbReference type="Proteomes" id="UP000659654"/>
    </source>
</evidence>
<evidence type="ECO:0000256" key="5">
    <source>
        <dbReference type="ARBA" id="ARBA00023180"/>
    </source>
</evidence>
<evidence type="ECO:0000256" key="4">
    <source>
        <dbReference type="ARBA" id="ARBA00023136"/>
    </source>
</evidence>
<feature type="transmembrane region" description="Helical" evidence="7">
    <location>
        <begin position="22"/>
        <end position="41"/>
    </location>
</feature>
<dbReference type="Proteomes" id="UP000659654">
    <property type="component" value="Unassembled WGS sequence"/>
</dbReference>
<reference evidence="9" key="2">
    <citation type="submission" date="2020-09" db="EMBL/GenBank/DDBJ databases">
        <authorList>
            <person name="Kikuchi T."/>
        </authorList>
    </citation>
    <scope>NUCLEOTIDE SEQUENCE</scope>
    <source>
        <strain evidence="9">Ka4C1</strain>
    </source>
</reference>
<keyword evidence="11" id="KW-1185">Reference proteome</keyword>
<evidence type="ECO:0000256" key="6">
    <source>
        <dbReference type="ARBA" id="ARBA00038046"/>
    </source>
</evidence>
<feature type="transmembrane region" description="Helical" evidence="7">
    <location>
        <begin position="325"/>
        <end position="349"/>
    </location>
</feature>
<dbReference type="OrthoDB" id="193905at2759"/>
<dbReference type="eggNOG" id="KOG3664">
    <property type="taxonomic scope" value="Eukaryota"/>
</dbReference>
<evidence type="ECO:0000313" key="12">
    <source>
        <dbReference type="WBParaSite" id="BXY_0350700.1"/>
    </source>
</evidence>
<dbReference type="SUPFAM" id="SSF82866">
    <property type="entry name" value="Multidrug efflux transporter AcrB transmembrane domain"/>
    <property type="match status" value="2"/>
</dbReference>
<organism evidence="10 12">
    <name type="scientific">Bursaphelenchus xylophilus</name>
    <name type="common">Pinewood nematode worm</name>
    <name type="synonym">Aphelenchoides xylophilus</name>
    <dbReference type="NCBI Taxonomy" id="6326"/>
    <lineage>
        <taxon>Eukaryota</taxon>
        <taxon>Metazoa</taxon>
        <taxon>Ecdysozoa</taxon>
        <taxon>Nematoda</taxon>
        <taxon>Chromadorea</taxon>
        <taxon>Rhabditida</taxon>
        <taxon>Tylenchina</taxon>
        <taxon>Tylenchomorpha</taxon>
        <taxon>Aphelenchoidea</taxon>
        <taxon>Aphelenchoididae</taxon>
        <taxon>Bursaphelenchus</taxon>
    </lineage>
</organism>
<evidence type="ECO:0000259" key="8">
    <source>
        <dbReference type="PROSITE" id="PS50156"/>
    </source>
</evidence>
<dbReference type="GO" id="GO:0022857">
    <property type="term" value="F:transmembrane transporter activity"/>
    <property type="evidence" value="ECO:0007669"/>
    <property type="project" value="TreeGrafter"/>
</dbReference>
<keyword evidence="4 7" id="KW-0472">Membrane</keyword>
<evidence type="ECO:0000256" key="1">
    <source>
        <dbReference type="ARBA" id="ARBA00004141"/>
    </source>
</evidence>
<feature type="transmembrane region" description="Helical" evidence="7">
    <location>
        <begin position="356"/>
        <end position="377"/>
    </location>
</feature>
<gene>
    <name evidence="9" type="ORF">BXYJ_LOCUS11933</name>
</gene>
<dbReference type="SMR" id="A0A1I7RS05"/>
<evidence type="ECO:0000256" key="2">
    <source>
        <dbReference type="ARBA" id="ARBA00022692"/>
    </source>
</evidence>
<proteinExistence type="inferred from homology"/>
<dbReference type="GO" id="GO:0007224">
    <property type="term" value="P:smoothened signaling pathway"/>
    <property type="evidence" value="ECO:0007669"/>
    <property type="project" value="TreeGrafter"/>
</dbReference>
<evidence type="ECO:0000313" key="9">
    <source>
        <dbReference type="EMBL" id="CAD5231837.1"/>
    </source>
</evidence>
<feature type="transmembrane region" description="Helical" evidence="7">
    <location>
        <begin position="299"/>
        <end position="319"/>
    </location>
</feature>
<accession>A0A1I7RS05</accession>
<evidence type="ECO:0000313" key="10">
    <source>
        <dbReference type="Proteomes" id="UP000095284"/>
    </source>
</evidence>
<dbReference type="WBParaSite" id="BXY_0350700.1">
    <property type="protein sequence ID" value="BXY_0350700.1"/>
    <property type="gene ID" value="BXY_0350700"/>
</dbReference>
<dbReference type="Pfam" id="PF02460">
    <property type="entry name" value="Patched"/>
    <property type="match status" value="1"/>
</dbReference>
<feature type="transmembrane region" description="Helical" evidence="7">
    <location>
        <begin position="424"/>
        <end position="453"/>
    </location>
</feature>
<keyword evidence="2 7" id="KW-0812">Transmembrane</keyword>
<evidence type="ECO:0000256" key="3">
    <source>
        <dbReference type="ARBA" id="ARBA00022989"/>
    </source>
</evidence>
<dbReference type="GO" id="GO:0016020">
    <property type="term" value="C:membrane"/>
    <property type="evidence" value="ECO:0007669"/>
    <property type="project" value="UniProtKB-SubCell"/>
</dbReference>
<feature type="transmembrane region" description="Helical" evidence="7">
    <location>
        <begin position="836"/>
        <end position="856"/>
    </location>
</feature>
<feature type="domain" description="SSD" evidence="8">
    <location>
        <begin position="323"/>
        <end position="454"/>
    </location>
</feature>
<reference evidence="12" key="1">
    <citation type="submission" date="2016-11" db="UniProtKB">
        <authorList>
            <consortium name="WormBaseParasite"/>
        </authorList>
    </citation>
    <scope>IDENTIFICATION</scope>
</reference>
<dbReference type="PANTHER" id="PTHR45951">
    <property type="entry name" value="PROTEIN DISPATCHED-RELATED"/>
    <property type="match status" value="1"/>
</dbReference>
<dbReference type="InterPro" id="IPR000731">
    <property type="entry name" value="SSD"/>
</dbReference>